<proteinExistence type="predicted"/>
<accession>A0ABX3KQS3</accession>
<dbReference type="Proteomes" id="UP000189431">
    <property type="component" value="Unassembled WGS sequence"/>
</dbReference>
<dbReference type="SUPFAM" id="SSF53756">
    <property type="entry name" value="UDP-Glycosyltransferase/glycogen phosphorylase"/>
    <property type="match status" value="1"/>
</dbReference>
<keyword evidence="1" id="KW-0378">Hydrolase</keyword>
<reference evidence="2" key="1">
    <citation type="submission" date="2017-01" db="EMBL/GenBank/DDBJ databases">
        <title>Draft genome of the species Salinivibrio costicola subsp. alcaliphilus.</title>
        <authorList>
            <person name="Lopez-Hermoso C."/>
            <person name="De La Haba R."/>
            <person name="Sanchez-Porro C."/>
            <person name="Ventosa A."/>
        </authorList>
    </citation>
    <scope>NUCLEOTIDE SEQUENCE [LARGE SCALE GENOMIC DNA]</scope>
    <source>
        <strain evidence="2">CBH448</strain>
    </source>
</reference>
<comment type="caution">
    <text evidence="1">The sequence shown here is derived from an EMBL/GenBank/DDBJ whole genome shotgun (WGS) entry which is preliminary data.</text>
</comment>
<protein>
    <submittedName>
        <fullName evidence="1">UDP-2,4-diacetamido-2,4, 6-trideoxy-beta-L-altropyranose hydrolase</fullName>
    </submittedName>
</protein>
<dbReference type="GO" id="GO:0016787">
    <property type="term" value="F:hydrolase activity"/>
    <property type="evidence" value="ECO:0007669"/>
    <property type="project" value="UniProtKB-KW"/>
</dbReference>
<organism evidence="1 2">
    <name type="scientific">Salinivibrio costicola subsp. alcaliphilus</name>
    <dbReference type="NCBI Taxonomy" id="272773"/>
    <lineage>
        <taxon>Bacteria</taxon>
        <taxon>Pseudomonadati</taxon>
        <taxon>Pseudomonadota</taxon>
        <taxon>Gammaproteobacteria</taxon>
        <taxon>Vibrionales</taxon>
        <taxon>Vibrionaceae</taxon>
        <taxon>Salinivibrio</taxon>
    </lineage>
</organism>
<dbReference type="Gene3D" id="3.40.50.2000">
    <property type="entry name" value="Glycogen Phosphorylase B"/>
    <property type="match status" value="1"/>
</dbReference>
<sequence length="364" mass="39910">MSHIAIRVDASQAIGTGHISRMHVLASMLQGSGHQVTLVCRDLPGNLIAVSHEQGLTVAVLPAPKNSLSNTDWLGVSQRQDAEETTAYVANQPVDLMVVDHYALDARWEQSIHIQLCCPVMVVDDLANRPHDCAFLLDQNPWPDLTTRYASRLVNPQTRCLLGPDYALLRPAFAALHQSPPPREDKVIAFFSGTDPTGESRKLVDAVKHLEAVQHLEEEQKLDRLPFSLLIVTGRRNPDRDALCKEPVPDGVSVVEALSDFDAHMARARYAFGAAGVTAIERSCLGVPSTLVCVAENQHAMAEYLAGQPGYQYLGRGEHTRWQDYASALQHLAANWYQLPTLPAITDGKGAERVVAALEHDLCN</sequence>
<dbReference type="Gene3D" id="3.40.50.11190">
    <property type="match status" value="1"/>
</dbReference>
<dbReference type="NCBIfam" id="TIGR03590">
    <property type="entry name" value="PseG"/>
    <property type="match status" value="1"/>
</dbReference>
<gene>
    <name evidence="1" type="ORF">BZJ21_09065</name>
</gene>
<evidence type="ECO:0000313" key="2">
    <source>
        <dbReference type="Proteomes" id="UP000189431"/>
    </source>
</evidence>
<keyword evidence="2" id="KW-1185">Reference proteome</keyword>
<name>A0ABX3KQS3_SALCS</name>
<dbReference type="InterPro" id="IPR020023">
    <property type="entry name" value="PseG"/>
</dbReference>
<evidence type="ECO:0000313" key="1">
    <source>
        <dbReference type="EMBL" id="OOF33774.1"/>
    </source>
</evidence>
<dbReference type="RefSeq" id="WP_077669608.1">
    <property type="nucleotide sequence ID" value="NZ_MUFR01000022.1"/>
</dbReference>
<dbReference type="EMBL" id="MUFR01000022">
    <property type="protein sequence ID" value="OOF33774.1"/>
    <property type="molecule type" value="Genomic_DNA"/>
</dbReference>